<dbReference type="PROSITE" id="PS51257">
    <property type="entry name" value="PROKAR_LIPOPROTEIN"/>
    <property type="match status" value="1"/>
</dbReference>
<reference evidence="3" key="1">
    <citation type="submission" date="2016-10" db="EMBL/GenBank/DDBJ databases">
        <authorList>
            <person name="Varghese N."/>
            <person name="Submissions S."/>
        </authorList>
    </citation>
    <scope>NUCLEOTIDE SEQUENCE [LARGE SCALE GENOMIC DNA]</scope>
    <source>
        <strain evidence="3">DSM 45245</strain>
    </source>
</reference>
<proteinExistence type="predicted"/>
<dbReference type="Pfam" id="PF09826">
    <property type="entry name" value="Beta_propel"/>
    <property type="match status" value="1"/>
</dbReference>
<dbReference type="OrthoDB" id="9778998at2"/>
<evidence type="ECO:0000256" key="1">
    <source>
        <dbReference type="SAM" id="MobiDB-lite"/>
    </source>
</evidence>
<feature type="compositionally biased region" description="Low complexity" evidence="1">
    <location>
        <begin position="77"/>
        <end position="87"/>
    </location>
</feature>
<dbReference type="InterPro" id="IPR019198">
    <property type="entry name" value="Beta_propeller_containing"/>
</dbReference>
<dbReference type="SUPFAM" id="SSF50998">
    <property type="entry name" value="Quinoprotein alcohol dehydrogenase-like"/>
    <property type="match status" value="1"/>
</dbReference>
<dbReference type="AlphaFoldDB" id="A0A1H3HQC4"/>
<dbReference type="InterPro" id="IPR011047">
    <property type="entry name" value="Quinoprotein_ADH-like_sf"/>
</dbReference>
<evidence type="ECO:0000313" key="2">
    <source>
        <dbReference type="EMBL" id="SDY17721.1"/>
    </source>
</evidence>
<dbReference type="RefSeq" id="WP_091551739.1">
    <property type="nucleotide sequence ID" value="NZ_FNPH01000001.1"/>
</dbReference>
<accession>A0A1H3HQC4</accession>
<sequence>MTPRRRLAAGVAVLLLAGCDAAPRREPAQPAPPLRLVAFDSCTDVLAGLRAAAKKSVGPWGLPGSIDYSFRTGLDRGGNPAAAAESAAGGGAPAGPDHSGTNTHEAGVDEPDIVKTDGRRIVTVSAGVLRSVDPHTRRVTGELALATGDEAEGYRWAQSSLLLHGDRALVLISGHGRGGARPDIAGDSMIVAGPERPVLLLVDLAGAPKLLGRYRIDGALVDARQVGGAARVVVRSSPRLTFPAPRGGTDAQRLAANREAIDAAPIEAWLPRYEIDSGGRTTSGRIGCDRLRHPDTYSGTSMVTVLSFDLTRPEFGDGDPLTVLADGDTVYSNGANLYVVNDQRWRVVPGRADSAAPEQSSEIYQFALGPSGRPRFVTSTKVPGWLINQYAMSEWDGHLRVATTSGFGGDPAQQSSTVYVLRADGRTLRETGRLGGLGKRERIYAVRFTGDKAYVVTFRQIDPLYTVDLREPGAPRLVGELKITGYSAYLHPVDSGRLIGVGQEATDRGRVTGTQVSLFDVADPAKPTRIAQHHVPEASSEAEHDPHAFLYWPPQRLLVMPLDTANGPGALALRVTDDGLTRLGVLTHPKAAQGAVPVRRSLVVGDTLWTLSDDGLLATDLSTMERLGWTPLT</sequence>
<name>A0A1H3HQC4_9ACTN</name>
<dbReference type="EMBL" id="FNPH01000001">
    <property type="protein sequence ID" value="SDY17721.1"/>
    <property type="molecule type" value="Genomic_DNA"/>
</dbReference>
<dbReference type="InterPro" id="IPR014441">
    <property type="entry name" value="UCP006425_b-propeller"/>
</dbReference>
<gene>
    <name evidence="2" type="ORF">SAMN05444365_101947</name>
</gene>
<dbReference type="PIRSF" id="PIRSF006425">
    <property type="entry name" value="UCP006425_WD40"/>
    <property type="match status" value="1"/>
</dbReference>
<dbReference type="STRING" id="405436.SAMN05444365_101947"/>
<organism evidence="2 3">
    <name type="scientific">Micromonospora pattaloongensis</name>
    <dbReference type="NCBI Taxonomy" id="405436"/>
    <lineage>
        <taxon>Bacteria</taxon>
        <taxon>Bacillati</taxon>
        <taxon>Actinomycetota</taxon>
        <taxon>Actinomycetes</taxon>
        <taxon>Micromonosporales</taxon>
        <taxon>Micromonosporaceae</taxon>
        <taxon>Micromonospora</taxon>
    </lineage>
</organism>
<keyword evidence="3" id="KW-1185">Reference proteome</keyword>
<feature type="region of interest" description="Disordered" evidence="1">
    <location>
        <begin position="77"/>
        <end position="112"/>
    </location>
</feature>
<protein>
    <submittedName>
        <fullName evidence="2">Secreted protein containing C-terminal beta-propeller domain</fullName>
    </submittedName>
</protein>
<dbReference type="Proteomes" id="UP000242415">
    <property type="component" value="Unassembled WGS sequence"/>
</dbReference>
<evidence type="ECO:0000313" key="3">
    <source>
        <dbReference type="Proteomes" id="UP000242415"/>
    </source>
</evidence>